<evidence type="ECO:0000313" key="4">
    <source>
        <dbReference type="Proteomes" id="UP000480684"/>
    </source>
</evidence>
<reference evidence="3 4" key="1">
    <citation type="submission" date="2020-02" db="EMBL/GenBank/DDBJ databases">
        <authorList>
            <person name="Dziuba M."/>
            <person name="Kuznetsov B."/>
            <person name="Mardanov A."/>
            <person name="Ravin N."/>
            <person name="Grouzdev D."/>
        </authorList>
    </citation>
    <scope>NUCLEOTIDE SEQUENCE [LARGE SCALE GENOMIC DNA]</scope>
    <source>
        <strain evidence="3 4">SpK</strain>
    </source>
</reference>
<dbReference type="InterPro" id="IPR012042">
    <property type="entry name" value="NeuTTM/CthTTM-like"/>
</dbReference>
<dbReference type="Pfam" id="PF01928">
    <property type="entry name" value="CYTH"/>
    <property type="match status" value="1"/>
</dbReference>
<evidence type="ECO:0000256" key="1">
    <source>
        <dbReference type="PIRSR" id="PIRSR016487-1"/>
    </source>
</evidence>
<dbReference type="InterPro" id="IPR023577">
    <property type="entry name" value="CYTH_domain"/>
</dbReference>
<evidence type="ECO:0000313" key="3">
    <source>
        <dbReference type="EMBL" id="NFV80063.1"/>
    </source>
</evidence>
<feature type="active site" description="Proton acceptor" evidence="1">
    <location>
        <position position="28"/>
    </location>
</feature>
<dbReference type="PIRSF" id="PIRSF016487">
    <property type="entry name" value="CYTH_UCP016487"/>
    <property type="match status" value="1"/>
</dbReference>
<dbReference type="Gene3D" id="2.40.320.10">
    <property type="entry name" value="Hypothetical Protein Pfu-838710-001"/>
    <property type="match status" value="1"/>
</dbReference>
<sequence>MEIERRFIASPQVLNLDLGPGHDIVQGYLWAGPQGNARVRVDGDRGLLTCKGPKFGFCRNETEIPIPHAAALDLLAALPAETLIHKTRYAVAVGGLGWAVDVFGGRHQGLIIGEIELTDPAQMFLRPDWAVREVTWDPRYGNSSLALSGWQPVAA</sequence>
<dbReference type="Proteomes" id="UP000480684">
    <property type="component" value="Unassembled WGS sequence"/>
</dbReference>
<dbReference type="AlphaFoldDB" id="A0A7C9QT72"/>
<dbReference type="PANTHER" id="PTHR40114:SF1">
    <property type="entry name" value="SLR0698 PROTEIN"/>
    <property type="match status" value="1"/>
</dbReference>
<organism evidence="3 4">
    <name type="scientific">Magnetospirillum aberrantis SpK</name>
    <dbReference type="NCBI Taxonomy" id="908842"/>
    <lineage>
        <taxon>Bacteria</taxon>
        <taxon>Pseudomonadati</taxon>
        <taxon>Pseudomonadota</taxon>
        <taxon>Alphaproteobacteria</taxon>
        <taxon>Rhodospirillales</taxon>
        <taxon>Rhodospirillaceae</taxon>
        <taxon>Magnetospirillum</taxon>
    </lineage>
</organism>
<dbReference type="InterPro" id="IPR033469">
    <property type="entry name" value="CYTH-like_dom_sf"/>
</dbReference>
<dbReference type="SMART" id="SM01118">
    <property type="entry name" value="CYTH"/>
    <property type="match status" value="1"/>
</dbReference>
<dbReference type="RefSeq" id="WP_163677498.1">
    <property type="nucleotide sequence ID" value="NZ_JAAIYP010000034.1"/>
</dbReference>
<name>A0A7C9QT72_9PROT</name>
<dbReference type="EMBL" id="JAAIYP010000034">
    <property type="protein sequence ID" value="NFV80063.1"/>
    <property type="molecule type" value="Genomic_DNA"/>
</dbReference>
<dbReference type="SUPFAM" id="SSF55154">
    <property type="entry name" value="CYTH-like phosphatases"/>
    <property type="match status" value="1"/>
</dbReference>
<accession>A0A7C9QT72</accession>
<keyword evidence="4" id="KW-1185">Reference proteome</keyword>
<proteinExistence type="predicted"/>
<protein>
    <submittedName>
        <fullName evidence="3">Adenylate cyclase</fullName>
    </submittedName>
</protein>
<feature type="domain" description="CYTH" evidence="2">
    <location>
        <begin position="1"/>
        <end position="147"/>
    </location>
</feature>
<gene>
    <name evidence="3" type="ORF">G4223_08065</name>
</gene>
<comment type="caution">
    <text evidence="3">The sequence shown here is derived from an EMBL/GenBank/DDBJ whole genome shotgun (WGS) entry which is preliminary data.</text>
</comment>
<evidence type="ECO:0000259" key="2">
    <source>
        <dbReference type="SMART" id="SM01118"/>
    </source>
</evidence>
<dbReference type="PANTHER" id="PTHR40114">
    <property type="entry name" value="SLR0698 PROTEIN"/>
    <property type="match status" value="1"/>
</dbReference>